<proteinExistence type="predicted"/>
<keyword evidence="2 6" id="KW-0678">Repressor</keyword>
<comment type="caution">
    <text evidence="9">The sequence shown here is derived from an EMBL/GenBank/DDBJ whole genome shotgun (WGS) entry which is preliminary data.</text>
</comment>
<gene>
    <name evidence="9" type="ORF">MtrunA17_Chr8g0390531</name>
</gene>
<evidence type="ECO:0000256" key="1">
    <source>
        <dbReference type="ARBA" id="ARBA00004123"/>
    </source>
</evidence>
<dbReference type="InterPro" id="IPR006458">
    <property type="entry name" value="Ovate_C"/>
</dbReference>
<evidence type="ECO:0000256" key="5">
    <source>
        <dbReference type="ARBA" id="ARBA00023242"/>
    </source>
</evidence>
<dbReference type="PROSITE" id="PS51754">
    <property type="entry name" value="OVATE"/>
    <property type="match status" value="1"/>
</dbReference>
<evidence type="ECO:0000313" key="9">
    <source>
        <dbReference type="EMBL" id="RHN43683.1"/>
    </source>
</evidence>
<dbReference type="Pfam" id="PF04844">
    <property type="entry name" value="Ovate"/>
    <property type="match status" value="1"/>
</dbReference>
<keyword evidence="3 6" id="KW-0805">Transcription regulation</keyword>
<comment type="function">
    <text evidence="6">Transcriptional repressor that regulates multiple aspects of plant growth and development.</text>
</comment>
<feature type="compositionally biased region" description="Low complexity" evidence="7">
    <location>
        <begin position="154"/>
        <end position="165"/>
    </location>
</feature>
<feature type="region of interest" description="Disordered" evidence="7">
    <location>
        <begin position="153"/>
        <end position="189"/>
    </location>
</feature>
<dbReference type="PANTHER" id="PTHR33057:SF17">
    <property type="entry name" value="TRANSCRIPTION REPRESSOR OFP8"/>
    <property type="match status" value="1"/>
</dbReference>
<dbReference type="InterPro" id="IPR038933">
    <property type="entry name" value="Ovate"/>
</dbReference>
<keyword evidence="5 6" id="KW-0539">Nucleus</keyword>
<feature type="domain" description="OVATE" evidence="8">
    <location>
        <begin position="262"/>
        <end position="321"/>
    </location>
</feature>
<reference evidence="10" key="1">
    <citation type="journal article" date="2018" name="Nat. Plants">
        <title>Whole-genome landscape of Medicago truncatula symbiotic genes.</title>
        <authorList>
            <person name="Pecrix Y."/>
            <person name="Staton S.E."/>
            <person name="Sallet E."/>
            <person name="Lelandais-Briere C."/>
            <person name="Moreau S."/>
            <person name="Carrere S."/>
            <person name="Blein T."/>
            <person name="Jardinaud M.F."/>
            <person name="Latrasse D."/>
            <person name="Zouine M."/>
            <person name="Zahm M."/>
            <person name="Kreplak J."/>
            <person name="Mayjonade B."/>
            <person name="Satge C."/>
            <person name="Perez M."/>
            <person name="Cauet S."/>
            <person name="Marande W."/>
            <person name="Chantry-Darmon C."/>
            <person name="Lopez-Roques C."/>
            <person name="Bouchez O."/>
            <person name="Berard A."/>
            <person name="Debelle F."/>
            <person name="Munos S."/>
            <person name="Bendahmane A."/>
            <person name="Berges H."/>
            <person name="Niebel A."/>
            <person name="Buitink J."/>
            <person name="Frugier F."/>
            <person name="Benhamed M."/>
            <person name="Crespi M."/>
            <person name="Gouzy J."/>
            <person name="Gamas P."/>
        </authorList>
    </citation>
    <scope>NUCLEOTIDE SEQUENCE [LARGE SCALE GENOMIC DNA]</scope>
    <source>
        <strain evidence="10">cv. Jemalong A17</strain>
    </source>
</reference>
<protein>
    <recommendedName>
        <fullName evidence="6">Transcription repressor</fullName>
    </recommendedName>
    <alternativeName>
        <fullName evidence="6">Ovate family protein</fullName>
    </alternativeName>
</protein>
<sequence>MHLYHPIFLIPTSPYSSLSLSLSLSLMENQNRLKMRISRMFRSSFGSCKTKQHLTDVMEKPLFAPPISSNTTVLPFHPISKPKPSQTIDDPSDIISFKDSHSLPRRKISSCSSPFLCGANSNINNNLKLDRKPCPPVSPNTTFHEQNSLSFYEKTNSSMKNVTNKNKNKKKKKKKLKKKKKHTQKKNRAFPFNSCAKDTNFDSYWWYSSDEDDETDTLFSSKSLSSDSSKSRRRHSSRRKTDRSSDMGVLPLNGKVKDTFAVVKRSSDPYNDFRTSMVEMIVEKQIFSPSELENLLQCFLSLNSHHHHKIIVEVYTEIWEALFSDWL</sequence>
<evidence type="ECO:0000256" key="2">
    <source>
        <dbReference type="ARBA" id="ARBA00022491"/>
    </source>
</evidence>
<evidence type="ECO:0000313" key="10">
    <source>
        <dbReference type="Proteomes" id="UP000265566"/>
    </source>
</evidence>
<dbReference type="PANTHER" id="PTHR33057">
    <property type="entry name" value="TRANSCRIPTION REPRESSOR OFP7-RELATED"/>
    <property type="match status" value="1"/>
</dbReference>
<evidence type="ECO:0000256" key="3">
    <source>
        <dbReference type="ARBA" id="ARBA00023015"/>
    </source>
</evidence>
<evidence type="ECO:0000256" key="4">
    <source>
        <dbReference type="ARBA" id="ARBA00023163"/>
    </source>
</evidence>
<dbReference type="EMBL" id="PSQE01000008">
    <property type="protein sequence ID" value="RHN43683.1"/>
    <property type="molecule type" value="Genomic_DNA"/>
</dbReference>
<feature type="compositionally biased region" description="Basic residues" evidence="7">
    <location>
        <begin position="166"/>
        <end position="188"/>
    </location>
</feature>
<feature type="region of interest" description="Disordered" evidence="7">
    <location>
        <begin position="218"/>
        <end position="248"/>
    </location>
</feature>
<keyword evidence="4 6" id="KW-0804">Transcription</keyword>
<dbReference type="NCBIfam" id="TIGR01568">
    <property type="entry name" value="A_thal_3678"/>
    <property type="match status" value="1"/>
</dbReference>
<organism evidence="9 10">
    <name type="scientific">Medicago truncatula</name>
    <name type="common">Barrel medic</name>
    <name type="synonym">Medicago tribuloides</name>
    <dbReference type="NCBI Taxonomy" id="3880"/>
    <lineage>
        <taxon>Eukaryota</taxon>
        <taxon>Viridiplantae</taxon>
        <taxon>Streptophyta</taxon>
        <taxon>Embryophyta</taxon>
        <taxon>Tracheophyta</taxon>
        <taxon>Spermatophyta</taxon>
        <taxon>Magnoliopsida</taxon>
        <taxon>eudicotyledons</taxon>
        <taxon>Gunneridae</taxon>
        <taxon>Pentapetalae</taxon>
        <taxon>rosids</taxon>
        <taxon>fabids</taxon>
        <taxon>Fabales</taxon>
        <taxon>Fabaceae</taxon>
        <taxon>Papilionoideae</taxon>
        <taxon>50 kb inversion clade</taxon>
        <taxon>NPAAA clade</taxon>
        <taxon>Hologalegina</taxon>
        <taxon>IRL clade</taxon>
        <taxon>Trifolieae</taxon>
        <taxon>Medicago</taxon>
    </lineage>
</organism>
<dbReference type="GO" id="GO:0045892">
    <property type="term" value="P:negative regulation of DNA-templated transcription"/>
    <property type="evidence" value="ECO:0007669"/>
    <property type="project" value="UniProtKB-UniRule"/>
</dbReference>
<dbReference type="AlphaFoldDB" id="A0A396GT20"/>
<evidence type="ECO:0000256" key="6">
    <source>
        <dbReference type="RuleBase" id="RU367028"/>
    </source>
</evidence>
<dbReference type="Gramene" id="rna50297">
    <property type="protein sequence ID" value="RHN43683.1"/>
    <property type="gene ID" value="gene50297"/>
</dbReference>
<evidence type="ECO:0000256" key="7">
    <source>
        <dbReference type="SAM" id="MobiDB-lite"/>
    </source>
</evidence>
<evidence type="ECO:0000259" key="8">
    <source>
        <dbReference type="PROSITE" id="PS51754"/>
    </source>
</evidence>
<comment type="subcellular location">
    <subcellularLocation>
        <location evidence="1 6">Nucleus</location>
    </subcellularLocation>
</comment>
<name>A0A396GT20_MEDTR</name>
<dbReference type="Proteomes" id="UP000265566">
    <property type="component" value="Chromosome 8"/>
</dbReference>
<accession>A0A396GT20</accession>
<feature type="compositionally biased region" description="Basic residues" evidence="7">
    <location>
        <begin position="231"/>
        <end position="241"/>
    </location>
</feature>
<dbReference type="GO" id="GO:0005634">
    <property type="term" value="C:nucleus"/>
    <property type="evidence" value="ECO:0007669"/>
    <property type="project" value="UniProtKB-SubCell"/>
</dbReference>